<reference evidence="17 18" key="1">
    <citation type="submission" date="2016-02" db="EMBL/GenBank/DDBJ databases">
        <title>Draft genome sequence of hydrocarbon degrading Staphylococcus saprophyticus Strain CNV2, isolated from crude-oil contaminated soil from Noonmati Oil Refinery, Guwahati, Assam, India.</title>
        <authorList>
            <person name="Mukherjee A."/>
            <person name="Chettri B."/>
            <person name="Langpoklakpam J."/>
            <person name="Singh A.K."/>
            <person name="Chattopadhyay D.J."/>
        </authorList>
    </citation>
    <scope>NUCLEOTIDE SEQUENCE [LARGE SCALE GENOMIC DNA]</scope>
    <source>
        <strain evidence="17 18">CNV2</strain>
    </source>
</reference>
<dbReference type="GO" id="GO:0000105">
    <property type="term" value="P:L-histidine biosynthetic process"/>
    <property type="evidence" value="ECO:0007669"/>
    <property type="project" value="UniProtKB-UniRule"/>
</dbReference>
<evidence type="ECO:0000256" key="9">
    <source>
        <dbReference type="ARBA" id="ARBA00023102"/>
    </source>
</evidence>
<dbReference type="UniPathway" id="UPA00031">
    <property type="reaction ID" value="UER00009"/>
</dbReference>
<feature type="active site" description="Proton donor" evidence="12">
    <location>
        <position position="131"/>
    </location>
</feature>
<evidence type="ECO:0000313" key="17">
    <source>
        <dbReference type="EMBL" id="KYH13438.1"/>
    </source>
</evidence>
<name>A0A151A1Y8_9STAP</name>
<comment type="pathway">
    <text evidence="3 12 14">Amino-acid biosynthesis; L-histidine biosynthesis; L-histidine from 5-phospho-alpha-D-ribose 1-diphosphate: step 4/9.</text>
</comment>
<dbReference type="GO" id="GO:0005737">
    <property type="term" value="C:cytoplasm"/>
    <property type="evidence" value="ECO:0007669"/>
    <property type="project" value="UniProtKB-SubCell"/>
</dbReference>
<dbReference type="Proteomes" id="UP000321040">
    <property type="component" value="Unassembled WGS sequence"/>
</dbReference>
<dbReference type="FunFam" id="3.20.20.70:FF:000009">
    <property type="entry name" value="1-(5-phosphoribosyl)-5-[(5-phosphoribosylamino)methylideneamino] imidazole-4-carboxamide isomerase"/>
    <property type="match status" value="1"/>
</dbReference>
<evidence type="ECO:0000256" key="4">
    <source>
        <dbReference type="ARBA" id="ARBA00009667"/>
    </source>
</evidence>
<evidence type="ECO:0000256" key="1">
    <source>
        <dbReference type="ARBA" id="ARBA00000901"/>
    </source>
</evidence>
<proteinExistence type="inferred from homology"/>
<evidence type="ECO:0000256" key="13">
    <source>
        <dbReference type="RuleBase" id="RU003657"/>
    </source>
</evidence>
<dbReference type="Proteomes" id="UP000075418">
    <property type="component" value="Unassembled WGS sequence"/>
</dbReference>
<dbReference type="EMBL" id="LUGM01000002">
    <property type="protein sequence ID" value="KYH13438.1"/>
    <property type="molecule type" value="Genomic_DNA"/>
</dbReference>
<dbReference type="InterPro" id="IPR023016">
    <property type="entry name" value="HisA/PriA"/>
</dbReference>
<keyword evidence="7 12" id="KW-0963">Cytoplasm</keyword>
<reference evidence="15 19" key="2">
    <citation type="submission" date="2019-07" db="EMBL/GenBank/DDBJ databases">
        <title>Whole genome shotgun sequence of Staphylococcus kloosii NBRC 109624.</title>
        <authorList>
            <person name="Hosoyama A."/>
            <person name="Uohara A."/>
            <person name="Ohji S."/>
            <person name="Ichikawa N."/>
        </authorList>
    </citation>
    <scope>NUCLEOTIDE SEQUENCE [LARGE SCALE GENOMIC DNA]</scope>
    <source>
        <strain evidence="15 19">NBRC 109624</strain>
    </source>
</reference>
<dbReference type="InterPro" id="IPR011060">
    <property type="entry name" value="RibuloseP-bd_barrel"/>
</dbReference>
<dbReference type="GO" id="GO:0003949">
    <property type="term" value="F:1-(5-phosphoribosyl)-5-[(5-phosphoribosylamino)methylideneamino]imidazole-4-carboxamide isomerase activity"/>
    <property type="evidence" value="ECO:0007669"/>
    <property type="project" value="UniProtKB-UniRule"/>
</dbReference>
<evidence type="ECO:0000256" key="2">
    <source>
        <dbReference type="ARBA" id="ARBA00004496"/>
    </source>
</evidence>
<organism evidence="17 18">
    <name type="scientific">Staphylococcus kloosii</name>
    <dbReference type="NCBI Taxonomy" id="29384"/>
    <lineage>
        <taxon>Bacteria</taxon>
        <taxon>Bacillati</taxon>
        <taxon>Bacillota</taxon>
        <taxon>Bacilli</taxon>
        <taxon>Bacillales</taxon>
        <taxon>Staphylococcaceae</taxon>
        <taxon>Staphylococcus</taxon>
    </lineage>
</organism>
<dbReference type="InterPro" id="IPR044524">
    <property type="entry name" value="Isoase_HisA-like"/>
</dbReference>
<evidence type="ECO:0000256" key="8">
    <source>
        <dbReference type="ARBA" id="ARBA00022605"/>
    </source>
</evidence>
<feature type="active site" description="Proton acceptor" evidence="12">
    <location>
        <position position="9"/>
    </location>
</feature>
<dbReference type="OrthoDB" id="9807749at2"/>
<comment type="similarity">
    <text evidence="4 12 13">Belongs to the HisA/HisF family.</text>
</comment>
<dbReference type="Gene3D" id="3.20.20.70">
    <property type="entry name" value="Aldolase class I"/>
    <property type="match status" value="1"/>
</dbReference>
<evidence type="ECO:0000256" key="11">
    <source>
        <dbReference type="ARBA" id="ARBA00030547"/>
    </source>
</evidence>
<dbReference type="CDD" id="cd04732">
    <property type="entry name" value="HisA"/>
    <property type="match status" value="1"/>
</dbReference>
<accession>A0A2T4RBR5</accession>
<keyword evidence="8 12" id="KW-0028">Amino-acid biosynthesis</keyword>
<dbReference type="EMBL" id="BKAQ01000011">
    <property type="protein sequence ID" value="GEP82254.1"/>
    <property type="molecule type" value="Genomic_DNA"/>
</dbReference>
<comment type="subcellular location">
    <subcellularLocation>
        <location evidence="2 12 14">Cytoplasm</location>
    </subcellularLocation>
</comment>
<reference evidence="16" key="3">
    <citation type="journal article" date="2021" name="PeerJ">
        <title>Extensive microbial diversity within the chicken gut microbiome revealed by metagenomics and culture.</title>
        <authorList>
            <person name="Gilroy R."/>
            <person name="Ravi A."/>
            <person name="Getino M."/>
            <person name="Pursley I."/>
            <person name="Horton D.L."/>
            <person name="Alikhan N.F."/>
            <person name="Baker D."/>
            <person name="Gharbi K."/>
            <person name="Hall N."/>
            <person name="Watson M."/>
            <person name="Adriaenssens E.M."/>
            <person name="Foster-Nyarko E."/>
            <person name="Jarju S."/>
            <person name="Secka A."/>
            <person name="Antonio M."/>
            <person name="Oren A."/>
            <person name="Chaudhuri R.R."/>
            <person name="La Ragione R."/>
            <person name="Hildebrand F."/>
            <person name="Pallen M.J."/>
        </authorList>
    </citation>
    <scope>NUCLEOTIDE SEQUENCE</scope>
    <source>
        <strain evidence="16">CHK149-3286</strain>
    </source>
</reference>
<dbReference type="NCBIfam" id="TIGR00007">
    <property type="entry name" value="1-(5-phosphoribosyl)-5-[(5-phosphoribosylamino)methylideneamino]imidazole-4-carboxamide isomerase"/>
    <property type="match status" value="1"/>
</dbReference>
<reference evidence="16" key="4">
    <citation type="submission" date="2021-09" db="EMBL/GenBank/DDBJ databases">
        <authorList>
            <person name="Gilroy R."/>
        </authorList>
    </citation>
    <scope>NUCLEOTIDE SEQUENCE</scope>
    <source>
        <strain evidence="16">CHK149-3286</strain>
    </source>
</reference>
<dbReference type="RefSeq" id="WP_061853669.1">
    <property type="nucleotide sequence ID" value="NZ_BKAQ01000011.1"/>
</dbReference>
<dbReference type="AlphaFoldDB" id="A0A151A1Y8"/>
<keyword evidence="10 12" id="KW-0413">Isomerase</keyword>
<keyword evidence="9 12" id="KW-0368">Histidine biosynthesis</keyword>
<dbReference type="PANTHER" id="PTHR43090">
    <property type="entry name" value="1-(5-PHOSPHORIBOSYL)-5-[(5-PHOSPHORIBOSYLAMINO)METHYLIDENEAMINO] IMIDAZOLE-4-CARBOXAMIDE ISOMERASE"/>
    <property type="match status" value="1"/>
</dbReference>
<comment type="caution">
    <text evidence="17">The sequence shown here is derived from an EMBL/GenBank/DDBJ whole genome shotgun (WGS) entry which is preliminary data.</text>
</comment>
<evidence type="ECO:0000313" key="15">
    <source>
        <dbReference type="EMBL" id="GEP82254.1"/>
    </source>
</evidence>
<evidence type="ECO:0000256" key="12">
    <source>
        <dbReference type="HAMAP-Rule" id="MF_01014"/>
    </source>
</evidence>
<evidence type="ECO:0000256" key="7">
    <source>
        <dbReference type="ARBA" id="ARBA00022490"/>
    </source>
</evidence>
<dbReference type="NCBIfam" id="NF010114">
    <property type="entry name" value="PRK13587.1"/>
    <property type="match status" value="1"/>
</dbReference>
<dbReference type="SUPFAM" id="SSF51366">
    <property type="entry name" value="Ribulose-phoshate binding barrel"/>
    <property type="match status" value="1"/>
</dbReference>
<comment type="catalytic activity">
    <reaction evidence="1 12 14">
        <text>1-(5-phospho-beta-D-ribosyl)-5-[(5-phospho-beta-D-ribosylamino)methylideneamino]imidazole-4-carboxamide = 5-[(5-phospho-1-deoxy-D-ribulos-1-ylimino)methylamino]-1-(5-phospho-beta-D-ribosyl)imidazole-4-carboxamide</text>
        <dbReference type="Rhea" id="RHEA:15469"/>
        <dbReference type="ChEBI" id="CHEBI:58435"/>
        <dbReference type="ChEBI" id="CHEBI:58525"/>
        <dbReference type="EC" id="5.3.1.16"/>
    </reaction>
</comment>
<dbReference type="KEGG" id="skl:C7J89_03845"/>
<sequence length="234" mass="26168">MIKLWPAIDLINATSVRLTEGKYDSEEKMARSAEESITYYSKFDCVDRIHIVDLIGAKQQTSVEQDYIKTLRELTTKPIEVGGGIRTVETIKAYFDQGIDYCIVGTKAIQDLDWLAQVAQQFPNRIYLSVDAYKQAIKINGWEQDAQLDLFDLVETINHLPLGGLIYTDISKDGRLAGPNFEITGKLVQQTDIPIVASGGIRDQEDIKKLDALNVYAAIVGKAAHNPQFWEGLS</sequence>
<evidence type="ECO:0000313" key="18">
    <source>
        <dbReference type="Proteomes" id="UP000075418"/>
    </source>
</evidence>
<dbReference type="Pfam" id="PF00977">
    <property type="entry name" value="His_biosynth"/>
    <property type="match status" value="1"/>
</dbReference>
<dbReference type="HAMAP" id="MF_01014">
    <property type="entry name" value="HisA"/>
    <property type="match status" value="1"/>
</dbReference>
<dbReference type="EC" id="5.3.1.16" evidence="5 12"/>
<evidence type="ECO:0000313" key="19">
    <source>
        <dbReference type="Proteomes" id="UP000321040"/>
    </source>
</evidence>
<dbReference type="PANTHER" id="PTHR43090:SF2">
    <property type="entry name" value="1-(5-PHOSPHORIBOSYL)-5-[(5-PHOSPHORIBOSYLAMINO)METHYLIDENEAMINO] IMIDAZOLE-4-CARBOXAMIDE ISOMERASE"/>
    <property type="match status" value="1"/>
</dbReference>
<evidence type="ECO:0000256" key="5">
    <source>
        <dbReference type="ARBA" id="ARBA00012550"/>
    </source>
</evidence>
<accession>A0A151A1Y8</accession>
<evidence type="ECO:0000256" key="14">
    <source>
        <dbReference type="RuleBase" id="RU003658"/>
    </source>
</evidence>
<dbReference type="Proteomes" id="UP000706163">
    <property type="component" value="Unassembled WGS sequence"/>
</dbReference>
<evidence type="ECO:0000313" key="16">
    <source>
        <dbReference type="EMBL" id="HJF68370.1"/>
    </source>
</evidence>
<dbReference type="InterPro" id="IPR006063">
    <property type="entry name" value="HisA_bact_arch"/>
</dbReference>
<keyword evidence="19" id="KW-1185">Reference proteome</keyword>
<evidence type="ECO:0000256" key="3">
    <source>
        <dbReference type="ARBA" id="ARBA00005133"/>
    </source>
</evidence>
<dbReference type="GO" id="GO:0000162">
    <property type="term" value="P:L-tryptophan biosynthetic process"/>
    <property type="evidence" value="ECO:0007669"/>
    <property type="project" value="TreeGrafter"/>
</dbReference>
<dbReference type="GeneID" id="69904462"/>
<dbReference type="EMBL" id="DYVT01000098">
    <property type="protein sequence ID" value="HJF68370.1"/>
    <property type="molecule type" value="Genomic_DNA"/>
</dbReference>
<gene>
    <name evidence="12 15" type="primary">hisA</name>
    <name evidence="17" type="ORF">A0131_01250</name>
    <name evidence="16" type="ORF">K8V85_08670</name>
    <name evidence="15" type="ORF">SKL01_14320</name>
</gene>
<evidence type="ECO:0000256" key="10">
    <source>
        <dbReference type="ARBA" id="ARBA00023235"/>
    </source>
</evidence>
<protein>
    <recommendedName>
        <fullName evidence="6 12">1-(5-phosphoribosyl)-5-[(5-phosphoribosylamino)methylideneamino] imidazole-4-carboxamide isomerase</fullName>
        <ecNumber evidence="5 12">5.3.1.16</ecNumber>
    </recommendedName>
    <alternativeName>
        <fullName evidence="11 12">Phosphoribosylformimino-5-aminoimidazole carboxamide ribotide isomerase</fullName>
    </alternativeName>
</protein>
<evidence type="ECO:0000256" key="6">
    <source>
        <dbReference type="ARBA" id="ARBA00018464"/>
    </source>
</evidence>
<dbReference type="InterPro" id="IPR006062">
    <property type="entry name" value="His_biosynth"/>
</dbReference>
<dbReference type="InterPro" id="IPR013785">
    <property type="entry name" value="Aldolase_TIM"/>
</dbReference>